<accession>G6YUK8</accession>
<dbReference type="EMBL" id="AGTR01000053">
    <property type="protein sequence ID" value="EHJ03983.1"/>
    <property type="molecule type" value="Genomic_DNA"/>
</dbReference>
<protein>
    <submittedName>
        <fullName evidence="1">Uncharacterized protein</fullName>
    </submittedName>
</protein>
<dbReference type="PATRIC" id="fig|1094979.3.peg.2390"/>
<gene>
    <name evidence="1" type="ORF">KYE_12375</name>
</gene>
<evidence type="ECO:0000313" key="1">
    <source>
        <dbReference type="EMBL" id="EHJ03983.1"/>
    </source>
</evidence>
<proteinExistence type="predicted"/>
<dbReference type="Proteomes" id="UP000003208">
    <property type="component" value="Unassembled WGS sequence"/>
</dbReference>
<reference evidence="1 2" key="1">
    <citation type="journal article" date="2012" name="J. Bacteriol.">
        <title>Genome sequence of deep-sea manganese-oxidizing bacterium Marinobacter manganoxydans MnI7-9.</title>
        <authorList>
            <person name="Wang H."/>
            <person name="Li H."/>
            <person name="Shao Z."/>
            <person name="Liao S."/>
            <person name="Johnstone L."/>
            <person name="Rensing C."/>
            <person name="Wang G."/>
        </authorList>
    </citation>
    <scope>NUCLEOTIDE SEQUENCE [LARGE SCALE GENOMIC DNA]</scope>
    <source>
        <strain evidence="1 2">MnI7-9</strain>
    </source>
</reference>
<dbReference type="AlphaFoldDB" id="G6YUK8"/>
<name>G6YUK8_9GAMM</name>
<evidence type="ECO:0000313" key="2">
    <source>
        <dbReference type="Proteomes" id="UP000003208"/>
    </source>
</evidence>
<keyword evidence="2" id="KW-1185">Reference proteome</keyword>
<sequence>MGLGVEYVGYSYIDDNAGAYRFDEGPLIGRLGLGAIWQWDHLLAAVTLRASTSEDERHKDNFSFGTLSVSWAI</sequence>
<organism evidence="1 2">
    <name type="scientific">Marinobacter manganoxydans MnI7-9</name>
    <dbReference type="NCBI Taxonomy" id="1094979"/>
    <lineage>
        <taxon>Bacteria</taxon>
        <taxon>Pseudomonadati</taxon>
        <taxon>Pseudomonadota</taxon>
        <taxon>Gammaproteobacteria</taxon>
        <taxon>Pseudomonadales</taxon>
        <taxon>Marinobacteraceae</taxon>
        <taxon>Marinobacter</taxon>
    </lineage>
</organism>